<proteinExistence type="predicted"/>
<reference evidence="1 2" key="1">
    <citation type="submission" date="2019-02" db="EMBL/GenBank/DDBJ databases">
        <title>Genome sequencing of the rare red list fungi Hericium alpestre (H. flagellum).</title>
        <authorList>
            <person name="Buettner E."/>
            <person name="Kellner H."/>
        </authorList>
    </citation>
    <scope>NUCLEOTIDE SEQUENCE [LARGE SCALE GENOMIC DNA]</scope>
    <source>
        <strain evidence="1 2">DSM 108284</strain>
    </source>
</reference>
<sequence>MIESYLQGQRAVLRGLMAYAREKEVEAKEMARRAGVNLVFEDDIEEEEEE</sequence>
<comment type="caution">
    <text evidence="1">The sequence shown here is derived from an EMBL/GenBank/DDBJ whole genome shotgun (WGS) entry which is preliminary data.</text>
</comment>
<dbReference type="EMBL" id="SFCI01002933">
    <property type="protein sequence ID" value="TFY73375.1"/>
    <property type="molecule type" value="Genomic_DNA"/>
</dbReference>
<dbReference type="Proteomes" id="UP000298061">
    <property type="component" value="Unassembled WGS sequence"/>
</dbReference>
<protein>
    <submittedName>
        <fullName evidence="1">Uncharacterized protein</fullName>
    </submittedName>
</protein>
<organism evidence="1 2">
    <name type="scientific">Hericium alpestre</name>
    <dbReference type="NCBI Taxonomy" id="135208"/>
    <lineage>
        <taxon>Eukaryota</taxon>
        <taxon>Fungi</taxon>
        <taxon>Dikarya</taxon>
        <taxon>Basidiomycota</taxon>
        <taxon>Agaricomycotina</taxon>
        <taxon>Agaricomycetes</taxon>
        <taxon>Russulales</taxon>
        <taxon>Hericiaceae</taxon>
        <taxon>Hericium</taxon>
    </lineage>
</organism>
<accession>A0A4Y9ZF44</accession>
<gene>
    <name evidence="1" type="ORF">EWM64_g10637</name>
</gene>
<dbReference type="AlphaFoldDB" id="A0A4Y9ZF44"/>
<evidence type="ECO:0000313" key="2">
    <source>
        <dbReference type="Proteomes" id="UP000298061"/>
    </source>
</evidence>
<keyword evidence="2" id="KW-1185">Reference proteome</keyword>
<name>A0A4Y9ZF44_9AGAM</name>
<evidence type="ECO:0000313" key="1">
    <source>
        <dbReference type="EMBL" id="TFY73375.1"/>
    </source>
</evidence>